<dbReference type="SUPFAM" id="SSF52540">
    <property type="entry name" value="P-loop containing nucleoside triphosphate hydrolases"/>
    <property type="match status" value="1"/>
</dbReference>
<evidence type="ECO:0000259" key="3">
    <source>
        <dbReference type="Pfam" id="PF00685"/>
    </source>
</evidence>
<keyword evidence="5" id="KW-1185">Reference proteome</keyword>
<dbReference type="EMBL" id="FNDS01000011">
    <property type="protein sequence ID" value="SDI55270.1"/>
    <property type="molecule type" value="Genomic_DNA"/>
</dbReference>
<dbReference type="OrthoDB" id="9804504at2"/>
<proteinExistence type="inferred from homology"/>
<evidence type="ECO:0000313" key="4">
    <source>
        <dbReference type="EMBL" id="SDI55270.1"/>
    </source>
</evidence>
<dbReference type="RefSeq" id="WP_090266947.1">
    <property type="nucleotide sequence ID" value="NZ_FNDS01000011.1"/>
</dbReference>
<dbReference type="Pfam" id="PF00685">
    <property type="entry name" value="Sulfotransfer_1"/>
    <property type="match status" value="1"/>
</dbReference>
<evidence type="ECO:0000313" key="5">
    <source>
        <dbReference type="Proteomes" id="UP000199636"/>
    </source>
</evidence>
<dbReference type="InterPro" id="IPR027417">
    <property type="entry name" value="P-loop_NTPase"/>
</dbReference>
<evidence type="ECO:0000256" key="1">
    <source>
        <dbReference type="ARBA" id="ARBA00005771"/>
    </source>
</evidence>
<name>A0A1G8LJ64_9PSED</name>
<sequence>MSALYWLASYPKSGNTWFRAFLCNLLSAAEQPVSINELGSGVIASSRRWLDDALGVDSAELYPDEVDGLRPAVYRWKAQHEALAYHKIHDACLPNAAGEMIPAPDAAAGSVYIVRNPLDVAPSLANHLGRSLDQAIDFMASAESGLGRSRRGFSLQVAQRLSSWSGHVQSWLDGAGPRLLVIRYEDMLADGPATFAAAARFLGLPDDSQRIERAIRFSDFRLLAAQEGESGFKERPKVAARFFRRGEKGAWRDTLGPDQVRRVVAAHGPMMARFGYLDEALAWLEQTASPAQEVMHE</sequence>
<dbReference type="STRING" id="428992.SAMN05216272_111163"/>
<dbReference type="AlphaFoldDB" id="A0A1G8LJ64"/>
<dbReference type="Gene3D" id="3.40.50.300">
    <property type="entry name" value="P-loop containing nucleotide triphosphate hydrolases"/>
    <property type="match status" value="1"/>
</dbReference>
<gene>
    <name evidence="4" type="ORF">SAMN05216272_111163</name>
</gene>
<keyword evidence="2 4" id="KW-0808">Transferase</keyword>
<protein>
    <submittedName>
        <fullName evidence="4">Sulfotransferase domain-containing protein</fullName>
    </submittedName>
</protein>
<organism evidence="4 5">
    <name type="scientific">Pseudomonas panipatensis</name>
    <dbReference type="NCBI Taxonomy" id="428992"/>
    <lineage>
        <taxon>Bacteria</taxon>
        <taxon>Pseudomonadati</taxon>
        <taxon>Pseudomonadota</taxon>
        <taxon>Gammaproteobacteria</taxon>
        <taxon>Pseudomonadales</taxon>
        <taxon>Pseudomonadaceae</taxon>
        <taxon>Pseudomonas</taxon>
    </lineage>
</organism>
<dbReference type="GO" id="GO:0008146">
    <property type="term" value="F:sulfotransferase activity"/>
    <property type="evidence" value="ECO:0007669"/>
    <property type="project" value="InterPro"/>
</dbReference>
<reference evidence="5" key="1">
    <citation type="submission" date="2016-10" db="EMBL/GenBank/DDBJ databases">
        <authorList>
            <person name="Varghese N."/>
            <person name="Submissions S."/>
        </authorList>
    </citation>
    <scope>NUCLEOTIDE SEQUENCE [LARGE SCALE GENOMIC DNA]</scope>
    <source>
        <strain evidence="5">CCM 7469</strain>
    </source>
</reference>
<comment type="similarity">
    <text evidence="1">Belongs to the sulfotransferase 1 family.</text>
</comment>
<dbReference type="PANTHER" id="PTHR11783">
    <property type="entry name" value="SULFOTRANSFERASE SULT"/>
    <property type="match status" value="1"/>
</dbReference>
<dbReference type="Proteomes" id="UP000199636">
    <property type="component" value="Unassembled WGS sequence"/>
</dbReference>
<accession>A0A1G8LJ64</accession>
<feature type="domain" description="Sulfotransferase" evidence="3">
    <location>
        <begin position="6"/>
        <end position="274"/>
    </location>
</feature>
<dbReference type="InterPro" id="IPR000863">
    <property type="entry name" value="Sulfotransferase_dom"/>
</dbReference>
<evidence type="ECO:0000256" key="2">
    <source>
        <dbReference type="ARBA" id="ARBA00022679"/>
    </source>
</evidence>